<dbReference type="EMBL" id="JAUEPP010000004">
    <property type="protein sequence ID" value="KAK3345000.1"/>
    <property type="molecule type" value="Genomic_DNA"/>
</dbReference>
<keyword evidence="3" id="KW-1185">Reference proteome</keyword>
<dbReference type="RefSeq" id="XP_062681613.1">
    <property type="nucleotide sequence ID" value="XM_062821657.1"/>
</dbReference>
<dbReference type="Proteomes" id="UP001278500">
    <property type="component" value="Unassembled WGS sequence"/>
</dbReference>
<keyword evidence="1" id="KW-0812">Transmembrane</keyword>
<gene>
    <name evidence="2" type="ORF">B0H65DRAFT_191811</name>
</gene>
<keyword evidence="1" id="KW-1133">Transmembrane helix</keyword>
<reference evidence="2" key="1">
    <citation type="journal article" date="2023" name="Mol. Phylogenet. Evol.">
        <title>Genome-scale phylogeny and comparative genomics of the fungal order Sordariales.</title>
        <authorList>
            <person name="Hensen N."/>
            <person name="Bonometti L."/>
            <person name="Westerberg I."/>
            <person name="Brannstrom I.O."/>
            <person name="Guillou S."/>
            <person name="Cros-Aarteil S."/>
            <person name="Calhoun S."/>
            <person name="Haridas S."/>
            <person name="Kuo A."/>
            <person name="Mondo S."/>
            <person name="Pangilinan J."/>
            <person name="Riley R."/>
            <person name="LaButti K."/>
            <person name="Andreopoulos B."/>
            <person name="Lipzen A."/>
            <person name="Chen C."/>
            <person name="Yan M."/>
            <person name="Daum C."/>
            <person name="Ng V."/>
            <person name="Clum A."/>
            <person name="Steindorff A."/>
            <person name="Ohm R.A."/>
            <person name="Martin F."/>
            <person name="Silar P."/>
            <person name="Natvig D.O."/>
            <person name="Lalanne C."/>
            <person name="Gautier V."/>
            <person name="Ament-Velasquez S.L."/>
            <person name="Kruys A."/>
            <person name="Hutchinson M.I."/>
            <person name="Powell A.J."/>
            <person name="Barry K."/>
            <person name="Miller A.N."/>
            <person name="Grigoriev I.V."/>
            <person name="Debuchy R."/>
            <person name="Gladieux P."/>
            <person name="Hiltunen Thoren M."/>
            <person name="Johannesson H."/>
        </authorList>
    </citation>
    <scope>NUCLEOTIDE SEQUENCE</scope>
    <source>
        <strain evidence="2">CBS 560.94</strain>
    </source>
</reference>
<dbReference type="AlphaFoldDB" id="A0AAE0JF95"/>
<evidence type="ECO:0000313" key="3">
    <source>
        <dbReference type="Proteomes" id="UP001278500"/>
    </source>
</evidence>
<reference evidence="2" key="2">
    <citation type="submission" date="2023-06" db="EMBL/GenBank/DDBJ databases">
        <authorList>
            <consortium name="Lawrence Berkeley National Laboratory"/>
            <person name="Haridas S."/>
            <person name="Hensen N."/>
            <person name="Bonometti L."/>
            <person name="Westerberg I."/>
            <person name="Brannstrom I.O."/>
            <person name="Guillou S."/>
            <person name="Cros-Aarteil S."/>
            <person name="Calhoun S."/>
            <person name="Kuo A."/>
            <person name="Mondo S."/>
            <person name="Pangilinan J."/>
            <person name="Riley R."/>
            <person name="Labutti K."/>
            <person name="Andreopoulos B."/>
            <person name="Lipzen A."/>
            <person name="Chen C."/>
            <person name="Yanf M."/>
            <person name="Daum C."/>
            <person name="Ng V."/>
            <person name="Clum A."/>
            <person name="Steindorff A."/>
            <person name="Ohm R."/>
            <person name="Martin F."/>
            <person name="Silar P."/>
            <person name="Natvig D."/>
            <person name="Lalanne C."/>
            <person name="Gautier V."/>
            <person name="Ament-Velasquez S.L."/>
            <person name="Kruys A."/>
            <person name="Hutchinson M.I."/>
            <person name="Powell A.J."/>
            <person name="Barry K."/>
            <person name="Miller A.N."/>
            <person name="Grigoriev I.V."/>
            <person name="Debuchy R."/>
            <person name="Gladieux P."/>
            <person name="Thoren M.H."/>
            <person name="Johannesson H."/>
        </authorList>
    </citation>
    <scope>NUCLEOTIDE SEQUENCE</scope>
    <source>
        <strain evidence="2">CBS 560.94</strain>
    </source>
</reference>
<dbReference type="GeneID" id="87858811"/>
<sequence length="182" mass="21358">MCRIPSTGEHCSWECTTVAFSLAFFSHIFFLFFHQDPLLRTTRVAPQGTHSLVFVSYRTSSLPVSKVLRYQNRRIRIYKQKPVDRCRLTNARFGISIFNSRGSRFGCRCRWRCRDLVNSTMDLVQTSSLAHSLPRRLQRSRYVRQPDVLSRRRLASCNVWAVGNGISERKVFLDENCSREWM</sequence>
<protein>
    <submittedName>
        <fullName evidence="2">Uncharacterized protein</fullName>
    </submittedName>
</protein>
<name>A0AAE0JF95_9PEZI</name>
<evidence type="ECO:0000313" key="2">
    <source>
        <dbReference type="EMBL" id="KAK3345000.1"/>
    </source>
</evidence>
<proteinExistence type="predicted"/>
<organism evidence="2 3">
    <name type="scientific">Neurospora tetraspora</name>
    <dbReference type="NCBI Taxonomy" id="94610"/>
    <lineage>
        <taxon>Eukaryota</taxon>
        <taxon>Fungi</taxon>
        <taxon>Dikarya</taxon>
        <taxon>Ascomycota</taxon>
        <taxon>Pezizomycotina</taxon>
        <taxon>Sordariomycetes</taxon>
        <taxon>Sordariomycetidae</taxon>
        <taxon>Sordariales</taxon>
        <taxon>Sordariaceae</taxon>
        <taxon>Neurospora</taxon>
    </lineage>
</organism>
<keyword evidence="1" id="KW-0472">Membrane</keyword>
<evidence type="ECO:0000256" key="1">
    <source>
        <dbReference type="SAM" id="Phobius"/>
    </source>
</evidence>
<accession>A0AAE0JF95</accession>
<comment type="caution">
    <text evidence="2">The sequence shown here is derived from an EMBL/GenBank/DDBJ whole genome shotgun (WGS) entry which is preliminary data.</text>
</comment>
<feature type="transmembrane region" description="Helical" evidence="1">
    <location>
        <begin position="12"/>
        <end position="33"/>
    </location>
</feature>